<organism evidence="10 11">
    <name type="scientific">Lichtheimia ornata</name>
    <dbReference type="NCBI Taxonomy" id="688661"/>
    <lineage>
        <taxon>Eukaryota</taxon>
        <taxon>Fungi</taxon>
        <taxon>Fungi incertae sedis</taxon>
        <taxon>Mucoromycota</taxon>
        <taxon>Mucoromycotina</taxon>
        <taxon>Mucoromycetes</taxon>
        <taxon>Mucorales</taxon>
        <taxon>Lichtheimiaceae</taxon>
        <taxon>Lichtheimia</taxon>
    </lineage>
</organism>
<evidence type="ECO:0000256" key="5">
    <source>
        <dbReference type="ARBA" id="ARBA00023235"/>
    </source>
</evidence>
<dbReference type="PANTHER" id="PTHR11390:SF21">
    <property type="entry name" value="DNA TOPOISOMERASE 3-ALPHA"/>
    <property type="match status" value="1"/>
</dbReference>
<evidence type="ECO:0000256" key="2">
    <source>
        <dbReference type="ARBA" id="ARBA00009446"/>
    </source>
</evidence>
<evidence type="ECO:0000256" key="1">
    <source>
        <dbReference type="ARBA" id="ARBA00000213"/>
    </source>
</evidence>
<name>A0AAD7Y2N5_9FUNG</name>
<dbReference type="Gene3D" id="2.70.20.10">
    <property type="entry name" value="Topoisomerase I, domain 3"/>
    <property type="match status" value="1"/>
</dbReference>
<evidence type="ECO:0000256" key="7">
    <source>
        <dbReference type="SAM" id="MobiDB-lite"/>
    </source>
</evidence>
<comment type="catalytic activity">
    <reaction evidence="1 6">
        <text>ATP-independent breakage of single-stranded DNA, followed by passage and rejoining.</text>
        <dbReference type="EC" id="5.6.2.1"/>
    </reaction>
</comment>
<feature type="domain" description="Topo IA-type catalytic" evidence="9">
    <location>
        <begin position="164"/>
        <end position="609"/>
    </location>
</feature>
<dbReference type="GO" id="GO:0031422">
    <property type="term" value="C:RecQ family helicase-topoisomerase III complex"/>
    <property type="evidence" value="ECO:0007669"/>
    <property type="project" value="TreeGrafter"/>
</dbReference>
<evidence type="ECO:0000259" key="8">
    <source>
        <dbReference type="PROSITE" id="PS50880"/>
    </source>
</evidence>
<comment type="function">
    <text evidence="6">Introduces a single-strand break via transesterification at a target site in duplex DNA. Releases the supercoiling and torsional tension of DNA introduced during the DNA replication and transcription by transiently cleaving and rejoining one strand of the DNA duplex. The scissile phosphodiester is attacked by the catalytic tyrosine of the enzyme, resulting in the formation of a DNA-(5'-phosphotyrosyl)-enzyme intermediate and the expulsion of a 3'-OH DNA strand.</text>
</comment>
<keyword evidence="4 6" id="KW-0238">DNA-binding</keyword>
<dbReference type="InterPro" id="IPR003602">
    <property type="entry name" value="Topo_IA_DNA-bd_dom"/>
</dbReference>
<dbReference type="InterPro" id="IPR023405">
    <property type="entry name" value="Topo_IA_core_domain"/>
</dbReference>
<reference evidence="10 11" key="1">
    <citation type="submission" date="2023-03" db="EMBL/GenBank/DDBJ databases">
        <title>Genome sequence of Lichtheimia ornata CBS 291.66.</title>
        <authorList>
            <person name="Mohabir J.T."/>
            <person name="Shea T.P."/>
            <person name="Kurbessoian T."/>
            <person name="Berby B."/>
            <person name="Fontaine J."/>
            <person name="Livny J."/>
            <person name="Gnirke A."/>
            <person name="Stajich J.E."/>
            <person name="Cuomo C.A."/>
        </authorList>
    </citation>
    <scope>NUCLEOTIDE SEQUENCE [LARGE SCALE GENOMIC DNA]</scope>
    <source>
        <strain evidence="10">CBS 291.66</strain>
    </source>
</reference>
<sequence length="707" mass="80908">MRILCVAEKPSASKQIAEILSQRSFRTESTSNRYIKNYTFDYTINNRTASMVVTALLGHLTGLDFNKEQYGWTKCDPDTLFHAPTYRNVLPNQDTIAENLKRQARNAEVLFIWTDCDREGEGIGAEVKNICTSVNPRLEIWRARFSSFQGAAIHQAARTPDRLDMRLVDAVNTREELDLRIGAAFTRLQTLKLQHYLADTRQILSYGSCQFPTLGFVVDRYMAIQKFVPEDFWQIDMEYTHHENAIHGADMIIDEGAGMNVNKKKDGDTHVVKFNWKRNRLFDYWAAFILYEACYQNPLATVTAVRKKQITKRKPLPLTTVELQKTANRMLHIPSDVIMTIAESLYNRGLISYPRTETDEFDDKFDFMKHVQMQVNDRDWGRYAQLIRDGEFERPRKGGHNDKAHPPIHPTGYDQSLSGNDKRVYEFIARRFLACCWKDALGFETVVEAQITTEDFDARGLIILERNFLEVYTYDKWKGNYLPDFEQGDQFMPSSLLLNSGTTSAPSLLKEYDLIALMEKNEIGTDATIADHIKKIQDRMYAYKENEYFHPTTLGIALILGYDEIGFETSLSKPFLRREMEADLKRICQGTIEKANVIQQSLEKYRSMYGRTLNELNKLVASLRTHYRPDQDSRNHANSNQGSPSGFNSNNSDTSSSTSRRGRGRGRGRGSRSSGNTNRGSRGGRGRGSNSNNRSRGRGRGANNSNQ</sequence>
<dbReference type="SMART" id="SM00493">
    <property type="entry name" value="TOPRIM"/>
    <property type="match status" value="1"/>
</dbReference>
<dbReference type="PROSITE" id="PS50880">
    <property type="entry name" value="TOPRIM"/>
    <property type="match status" value="1"/>
</dbReference>
<dbReference type="GeneID" id="83210234"/>
<dbReference type="SMART" id="SM00437">
    <property type="entry name" value="TOP1Ac"/>
    <property type="match status" value="1"/>
</dbReference>
<dbReference type="GO" id="GO:0003677">
    <property type="term" value="F:DNA binding"/>
    <property type="evidence" value="ECO:0007669"/>
    <property type="project" value="UniProtKB-KW"/>
</dbReference>
<dbReference type="EMBL" id="JARTCD010000008">
    <property type="protein sequence ID" value="KAJ8661552.1"/>
    <property type="molecule type" value="Genomic_DNA"/>
</dbReference>
<dbReference type="FunFam" id="1.10.290.10:FF:000001">
    <property type="entry name" value="DNA topoisomerase"/>
    <property type="match status" value="1"/>
</dbReference>
<comment type="similarity">
    <text evidence="2 6">Belongs to the type IA topoisomerase family.</text>
</comment>
<feature type="compositionally biased region" description="Basic residues" evidence="7">
    <location>
        <begin position="660"/>
        <end position="670"/>
    </location>
</feature>
<dbReference type="PRINTS" id="PR00417">
    <property type="entry name" value="PRTPISMRASEI"/>
</dbReference>
<keyword evidence="11" id="KW-1185">Reference proteome</keyword>
<dbReference type="CDD" id="cd00186">
    <property type="entry name" value="TOP1Ac"/>
    <property type="match status" value="1"/>
</dbReference>
<keyword evidence="3 6" id="KW-0799">Topoisomerase</keyword>
<dbReference type="Pfam" id="PF01751">
    <property type="entry name" value="Toprim"/>
    <property type="match status" value="1"/>
</dbReference>
<feature type="region of interest" description="Disordered" evidence="7">
    <location>
        <begin position="629"/>
        <end position="707"/>
    </location>
</feature>
<dbReference type="Proteomes" id="UP001234581">
    <property type="component" value="Unassembled WGS sequence"/>
</dbReference>
<dbReference type="Gene3D" id="3.40.50.140">
    <property type="match status" value="1"/>
</dbReference>
<dbReference type="SUPFAM" id="SSF56712">
    <property type="entry name" value="Prokaryotic type I DNA topoisomerase"/>
    <property type="match status" value="1"/>
</dbReference>
<evidence type="ECO:0000313" key="10">
    <source>
        <dbReference type="EMBL" id="KAJ8661552.1"/>
    </source>
</evidence>
<dbReference type="InterPro" id="IPR003601">
    <property type="entry name" value="Topo_IA_2"/>
</dbReference>
<dbReference type="AlphaFoldDB" id="A0AAD7Y2N5"/>
<dbReference type="Pfam" id="PF01131">
    <property type="entry name" value="Topoisom_bac"/>
    <property type="match status" value="1"/>
</dbReference>
<dbReference type="PANTHER" id="PTHR11390">
    <property type="entry name" value="PROKARYOTIC DNA TOPOISOMERASE"/>
    <property type="match status" value="1"/>
</dbReference>
<evidence type="ECO:0000259" key="9">
    <source>
        <dbReference type="PROSITE" id="PS52039"/>
    </source>
</evidence>
<dbReference type="InterPro" id="IPR013497">
    <property type="entry name" value="Topo_IA_cen"/>
</dbReference>
<feature type="compositionally biased region" description="Low complexity" evidence="7">
    <location>
        <begin position="645"/>
        <end position="659"/>
    </location>
</feature>
<feature type="compositionally biased region" description="Basic and acidic residues" evidence="7">
    <location>
        <begin position="394"/>
        <end position="405"/>
    </location>
</feature>
<keyword evidence="5 6" id="KW-0413">Isomerase</keyword>
<evidence type="ECO:0000256" key="3">
    <source>
        <dbReference type="ARBA" id="ARBA00023029"/>
    </source>
</evidence>
<dbReference type="InterPro" id="IPR013824">
    <property type="entry name" value="Topo_IA_cen_sub1"/>
</dbReference>
<dbReference type="Gene3D" id="1.10.290.10">
    <property type="entry name" value="Topoisomerase I, domain 4"/>
    <property type="match status" value="1"/>
</dbReference>
<dbReference type="CDD" id="cd03362">
    <property type="entry name" value="TOPRIM_TopoIA_TopoIII"/>
    <property type="match status" value="1"/>
</dbReference>
<dbReference type="EC" id="5.6.2.1" evidence="6"/>
<dbReference type="RefSeq" id="XP_058346465.1">
    <property type="nucleotide sequence ID" value="XM_058482898.1"/>
</dbReference>
<feature type="region of interest" description="Disordered" evidence="7">
    <location>
        <begin position="394"/>
        <end position="415"/>
    </location>
</feature>
<dbReference type="InterPro" id="IPR013825">
    <property type="entry name" value="Topo_IA_cen_sub2"/>
</dbReference>
<dbReference type="FunFam" id="3.40.50.140:FF:000003">
    <property type="entry name" value="DNA topoisomerase"/>
    <property type="match status" value="1"/>
</dbReference>
<dbReference type="GO" id="GO:0006265">
    <property type="term" value="P:DNA topological change"/>
    <property type="evidence" value="ECO:0007669"/>
    <property type="project" value="InterPro"/>
</dbReference>
<feature type="domain" description="Toprim" evidence="8">
    <location>
        <begin position="2"/>
        <end position="146"/>
    </location>
</feature>
<evidence type="ECO:0000313" key="11">
    <source>
        <dbReference type="Proteomes" id="UP001234581"/>
    </source>
</evidence>
<evidence type="ECO:0000256" key="4">
    <source>
        <dbReference type="ARBA" id="ARBA00023125"/>
    </source>
</evidence>
<dbReference type="GO" id="GO:0005634">
    <property type="term" value="C:nucleus"/>
    <property type="evidence" value="ECO:0007669"/>
    <property type="project" value="TreeGrafter"/>
</dbReference>
<comment type="caution">
    <text evidence="10">The sequence shown here is derived from an EMBL/GenBank/DDBJ whole genome shotgun (WGS) entry which is preliminary data.</text>
</comment>
<dbReference type="InterPro" id="IPR013826">
    <property type="entry name" value="Topo_IA_cen_sub3"/>
</dbReference>
<accession>A0AAD7Y2N5</accession>
<evidence type="ECO:0000256" key="6">
    <source>
        <dbReference type="RuleBase" id="RU362092"/>
    </source>
</evidence>
<dbReference type="GO" id="GO:0003917">
    <property type="term" value="F:DNA topoisomerase type I (single strand cut, ATP-independent) activity"/>
    <property type="evidence" value="ECO:0007669"/>
    <property type="project" value="UniProtKB-EC"/>
</dbReference>
<dbReference type="InterPro" id="IPR000380">
    <property type="entry name" value="Topo_IA"/>
</dbReference>
<dbReference type="InterPro" id="IPR006171">
    <property type="entry name" value="TOPRIM_dom"/>
</dbReference>
<gene>
    <name evidence="10" type="ORF">O0I10_002820</name>
</gene>
<proteinExistence type="inferred from homology"/>
<protein>
    <recommendedName>
        <fullName evidence="6">DNA topoisomerase</fullName>
        <ecNumber evidence="6">5.6.2.1</ecNumber>
    </recommendedName>
</protein>
<feature type="compositionally biased region" description="Low complexity" evidence="7">
    <location>
        <begin position="671"/>
        <end position="680"/>
    </location>
</feature>
<dbReference type="PROSITE" id="PS52039">
    <property type="entry name" value="TOPO_IA_2"/>
    <property type="match status" value="1"/>
</dbReference>
<dbReference type="GO" id="GO:0006281">
    <property type="term" value="P:DNA repair"/>
    <property type="evidence" value="ECO:0007669"/>
    <property type="project" value="TreeGrafter"/>
</dbReference>
<dbReference type="SMART" id="SM00436">
    <property type="entry name" value="TOP1Bc"/>
    <property type="match status" value="1"/>
</dbReference>
<dbReference type="GO" id="GO:0006310">
    <property type="term" value="P:DNA recombination"/>
    <property type="evidence" value="ECO:0007669"/>
    <property type="project" value="TreeGrafter"/>
</dbReference>
<dbReference type="InterPro" id="IPR034144">
    <property type="entry name" value="TOPRIM_TopoIII"/>
</dbReference>
<dbReference type="Gene3D" id="1.10.460.10">
    <property type="entry name" value="Topoisomerase I, domain 2"/>
    <property type="match status" value="1"/>
</dbReference>